<feature type="compositionally biased region" description="Low complexity" evidence="1">
    <location>
        <begin position="176"/>
        <end position="191"/>
    </location>
</feature>
<evidence type="ECO:0000313" key="3">
    <source>
        <dbReference type="Proteomes" id="UP000799302"/>
    </source>
</evidence>
<dbReference type="OrthoDB" id="9972196at2759"/>
<feature type="compositionally biased region" description="Low complexity" evidence="1">
    <location>
        <begin position="245"/>
        <end position="258"/>
    </location>
</feature>
<proteinExistence type="predicted"/>
<dbReference type="EMBL" id="MU004231">
    <property type="protein sequence ID" value="KAF2673182.1"/>
    <property type="molecule type" value="Genomic_DNA"/>
</dbReference>
<evidence type="ECO:0008006" key="4">
    <source>
        <dbReference type="Google" id="ProtNLM"/>
    </source>
</evidence>
<feature type="compositionally biased region" description="Acidic residues" evidence="1">
    <location>
        <begin position="131"/>
        <end position="143"/>
    </location>
</feature>
<name>A0A6A6ULR5_9PEZI</name>
<dbReference type="InterPro" id="IPR016193">
    <property type="entry name" value="Cytidine_deaminase-like"/>
</dbReference>
<dbReference type="GO" id="GO:0006139">
    <property type="term" value="P:nucleobase-containing compound metabolic process"/>
    <property type="evidence" value="ECO:0007669"/>
    <property type="project" value="UniProtKB-ARBA"/>
</dbReference>
<feature type="compositionally biased region" description="Low complexity" evidence="1">
    <location>
        <begin position="144"/>
        <end position="157"/>
    </location>
</feature>
<dbReference type="GO" id="GO:0003824">
    <property type="term" value="F:catalytic activity"/>
    <property type="evidence" value="ECO:0007669"/>
    <property type="project" value="InterPro"/>
</dbReference>
<dbReference type="AlphaFoldDB" id="A0A6A6ULR5"/>
<evidence type="ECO:0000256" key="1">
    <source>
        <dbReference type="SAM" id="MobiDB-lite"/>
    </source>
</evidence>
<organism evidence="2 3">
    <name type="scientific">Microthyrium microscopicum</name>
    <dbReference type="NCBI Taxonomy" id="703497"/>
    <lineage>
        <taxon>Eukaryota</taxon>
        <taxon>Fungi</taxon>
        <taxon>Dikarya</taxon>
        <taxon>Ascomycota</taxon>
        <taxon>Pezizomycotina</taxon>
        <taxon>Dothideomycetes</taxon>
        <taxon>Dothideomycetes incertae sedis</taxon>
        <taxon>Microthyriales</taxon>
        <taxon>Microthyriaceae</taxon>
        <taxon>Microthyrium</taxon>
    </lineage>
</organism>
<feature type="region of interest" description="Disordered" evidence="1">
    <location>
        <begin position="243"/>
        <end position="274"/>
    </location>
</feature>
<gene>
    <name evidence="2" type="ORF">BT63DRAFT_148944</name>
</gene>
<reference evidence="2" key="1">
    <citation type="journal article" date="2020" name="Stud. Mycol.">
        <title>101 Dothideomycetes genomes: a test case for predicting lifestyles and emergence of pathogens.</title>
        <authorList>
            <person name="Haridas S."/>
            <person name="Albert R."/>
            <person name="Binder M."/>
            <person name="Bloem J."/>
            <person name="Labutti K."/>
            <person name="Salamov A."/>
            <person name="Andreopoulos B."/>
            <person name="Baker S."/>
            <person name="Barry K."/>
            <person name="Bills G."/>
            <person name="Bluhm B."/>
            <person name="Cannon C."/>
            <person name="Castanera R."/>
            <person name="Culley D."/>
            <person name="Daum C."/>
            <person name="Ezra D."/>
            <person name="Gonzalez J."/>
            <person name="Henrissat B."/>
            <person name="Kuo A."/>
            <person name="Liang C."/>
            <person name="Lipzen A."/>
            <person name="Lutzoni F."/>
            <person name="Magnuson J."/>
            <person name="Mondo S."/>
            <person name="Nolan M."/>
            <person name="Ohm R."/>
            <person name="Pangilinan J."/>
            <person name="Park H.-J."/>
            <person name="Ramirez L."/>
            <person name="Alfaro M."/>
            <person name="Sun H."/>
            <person name="Tritt A."/>
            <person name="Yoshinaga Y."/>
            <person name="Zwiers L.-H."/>
            <person name="Turgeon B."/>
            <person name="Goodwin S."/>
            <person name="Spatafora J."/>
            <person name="Crous P."/>
            <person name="Grigoriev I."/>
        </authorList>
    </citation>
    <scope>NUCLEOTIDE SEQUENCE</scope>
    <source>
        <strain evidence="2">CBS 115976</strain>
    </source>
</reference>
<dbReference type="Proteomes" id="UP000799302">
    <property type="component" value="Unassembled WGS sequence"/>
</dbReference>
<protein>
    <recommendedName>
        <fullName evidence="4">CMP/dCMP-type deaminase domain-containing protein</fullName>
    </recommendedName>
</protein>
<feature type="compositionally biased region" description="Basic residues" evidence="1">
    <location>
        <begin position="161"/>
        <end position="172"/>
    </location>
</feature>
<sequence>MKTNTYLSACITEAQSSPLRSRHGAILVRGGKVLSRGHNGPLARFGDDDSGPLSCHAEMAAIYHALAPNERGGLGKKKMREEISPTLLQEYVQSRCDAATLKENNEQRRAGAQVAEWEIKPRMCVGEWVEEEGEMEEGGEEEGSWGSSSSQRQSQEVQRVRQIRSVRQQHVKSSHDSSISSTSESSNCSIDCSIDEDDHTFNPAVSKPTRVSVPYSTAVPRRARSGLEGADLYVCRIGNGPRDGLSPFPDSDTSSPDTSPLPSPSPSTGSLHDELSPDWKLEVLDNCPATESPPYPILASRPCYHCISLMVSVGIKRVFWTSSTGAWEGGKVRDILDAIQRGDEADKGVLFMTRFEILKRREKLLRQQ</sequence>
<feature type="region of interest" description="Disordered" evidence="1">
    <location>
        <begin position="131"/>
        <end position="191"/>
    </location>
</feature>
<keyword evidence="3" id="KW-1185">Reference proteome</keyword>
<accession>A0A6A6ULR5</accession>
<dbReference type="SUPFAM" id="SSF53927">
    <property type="entry name" value="Cytidine deaminase-like"/>
    <property type="match status" value="1"/>
</dbReference>
<evidence type="ECO:0000313" key="2">
    <source>
        <dbReference type="EMBL" id="KAF2673182.1"/>
    </source>
</evidence>
<dbReference type="Gene3D" id="3.40.140.10">
    <property type="entry name" value="Cytidine Deaminase, domain 2"/>
    <property type="match status" value="1"/>
</dbReference>